<sequence length="108" mass="11711">MTHCLTSLSGVKSTKSGSLGIRCSTVENHLSKHSRHSSGRTFGSNAFTVHHTSLHGDSSMKSGLQHSGQGHELSYEVEITEIGPVVVAGELCQVFPHREYSALFRFLS</sequence>
<dbReference type="Proteomes" id="UP000499080">
    <property type="component" value="Unassembled WGS sequence"/>
</dbReference>
<protein>
    <submittedName>
        <fullName evidence="1">Uncharacterized protein</fullName>
    </submittedName>
</protein>
<accession>A0A4Y2EGX5</accession>
<proteinExistence type="predicted"/>
<gene>
    <name evidence="1" type="ORF">AVEN_59001_1</name>
</gene>
<organism evidence="1 2">
    <name type="scientific">Araneus ventricosus</name>
    <name type="common">Orbweaver spider</name>
    <name type="synonym">Epeira ventricosa</name>
    <dbReference type="NCBI Taxonomy" id="182803"/>
    <lineage>
        <taxon>Eukaryota</taxon>
        <taxon>Metazoa</taxon>
        <taxon>Ecdysozoa</taxon>
        <taxon>Arthropoda</taxon>
        <taxon>Chelicerata</taxon>
        <taxon>Arachnida</taxon>
        <taxon>Araneae</taxon>
        <taxon>Araneomorphae</taxon>
        <taxon>Entelegynae</taxon>
        <taxon>Araneoidea</taxon>
        <taxon>Araneidae</taxon>
        <taxon>Araneus</taxon>
    </lineage>
</organism>
<dbReference type="EMBL" id="BGPR01170295">
    <property type="protein sequence ID" value="GBM28380.1"/>
    <property type="molecule type" value="Genomic_DNA"/>
</dbReference>
<keyword evidence="2" id="KW-1185">Reference proteome</keyword>
<dbReference type="AlphaFoldDB" id="A0A4Y2EGX5"/>
<evidence type="ECO:0000313" key="1">
    <source>
        <dbReference type="EMBL" id="GBM28380.1"/>
    </source>
</evidence>
<reference evidence="1 2" key="1">
    <citation type="journal article" date="2019" name="Sci. Rep.">
        <title>Orb-weaving spider Araneus ventricosus genome elucidates the spidroin gene catalogue.</title>
        <authorList>
            <person name="Kono N."/>
            <person name="Nakamura H."/>
            <person name="Ohtoshi R."/>
            <person name="Moran D.A.P."/>
            <person name="Shinohara A."/>
            <person name="Yoshida Y."/>
            <person name="Fujiwara M."/>
            <person name="Mori M."/>
            <person name="Tomita M."/>
            <person name="Arakawa K."/>
        </authorList>
    </citation>
    <scope>NUCLEOTIDE SEQUENCE [LARGE SCALE GENOMIC DNA]</scope>
</reference>
<comment type="caution">
    <text evidence="1">The sequence shown here is derived from an EMBL/GenBank/DDBJ whole genome shotgun (WGS) entry which is preliminary data.</text>
</comment>
<name>A0A4Y2EGX5_ARAVE</name>
<evidence type="ECO:0000313" key="2">
    <source>
        <dbReference type="Proteomes" id="UP000499080"/>
    </source>
</evidence>